<proteinExistence type="predicted"/>
<dbReference type="Proteomes" id="UP001165960">
    <property type="component" value="Unassembled WGS sequence"/>
</dbReference>
<sequence length="68" mass="7534">MVILTFLAYGSQVYWIYTLLVSSKRIPSLLIPQAFPLVVASLRFLFSLLDGPEEPIPIADNLSKPKAA</sequence>
<reference evidence="1" key="1">
    <citation type="submission" date="2022-04" db="EMBL/GenBank/DDBJ databases">
        <title>Genome of the entomopathogenic fungus Entomophthora muscae.</title>
        <authorList>
            <person name="Elya C."/>
            <person name="Lovett B.R."/>
            <person name="Lee E."/>
            <person name="Macias A.M."/>
            <person name="Hajek A.E."/>
            <person name="De Bivort B.L."/>
            <person name="Kasson M.T."/>
            <person name="De Fine Licht H.H."/>
            <person name="Stajich J.E."/>
        </authorList>
    </citation>
    <scope>NUCLEOTIDE SEQUENCE</scope>
    <source>
        <strain evidence="1">Berkeley</strain>
    </source>
</reference>
<accession>A0ACC2UE28</accession>
<evidence type="ECO:0000313" key="1">
    <source>
        <dbReference type="EMBL" id="KAJ9084791.1"/>
    </source>
</evidence>
<dbReference type="EMBL" id="QTSX02000807">
    <property type="protein sequence ID" value="KAJ9084791.1"/>
    <property type="molecule type" value="Genomic_DNA"/>
</dbReference>
<comment type="caution">
    <text evidence="1">The sequence shown here is derived from an EMBL/GenBank/DDBJ whole genome shotgun (WGS) entry which is preliminary data.</text>
</comment>
<protein>
    <submittedName>
        <fullName evidence="1">Uncharacterized protein</fullName>
    </submittedName>
</protein>
<keyword evidence="2" id="KW-1185">Reference proteome</keyword>
<gene>
    <name evidence="1" type="ORF">DSO57_1020595</name>
</gene>
<name>A0ACC2UE28_9FUNG</name>
<evidence type="ECO:0000313" key="2">
    <source>
        <dbReference type="Proteomes" id="UP001165960"/>
    </source>
</evidence>
<organism evidence="1 2">
    <name type="scientific">Entomophthora muscae</name>
    <dbReference type="NCBI Taxonomy" id="34485"/>
    <lineage>
        <taxon>Eukaryota</taxon>
        <taxon>Fungi</taxon>
        <taxon>Fungi incertae sedis</taxon>
        <taxon>Zoopagomycota</taxon>
        <taxon>Entomophthoromycotina</taxon>
        <taxon>Entomophthoromycetes</taxon>
        <taxon>Entomophthorales</taxon>
        <taxon>Entomophthoraceae</taxon>
        <taxon>Entomophthora</taxon>
    </lineage>
</organism>